<evidence type="ECO:0000256" key="6">
    <source>
        <dbReference type="ARBA" id="ARBA00042605"/>
    </source>
</evidence>
<evidence type="ECO:0000313" key="9">
    <source>
        <dbReference type="Proteomes" id="UP000835052"/>
    </source>
</evidence>
<evidence type="ECO:0000256" key="4">
    <source>
        <dbReference type="ARBA" id="ARBA00023239"/>
    </source>
</evidence>
<evidence type="ECO:0000259" key="7">
    <source>
        <dbReference type="Pfam" id="PF00291"/>
    </source>
</evidence>
<name>A0A8S1GXZ1_9PELO</name>
<dbReference type="InterPro" id="IPR001926">
    <property type="entry name" value="TrpB-like_PALP"/>
</dbReference>
<sequence>MVSLTVTVFQVFAASAGNHALALSMHGKKLGVEVNVVMPRHAPIMKINRCEELGANIIIDGNDIGASREIALRLAKERGGKYINGYDHIDILAGAGTVGLEIIDQVTNVDAVLVPVGGCGLIAGVAVAVKTLSPKTRVIGVASETCPALIRSLEKGEPVYTPTNPTLADGLAVPAIGVNAFRTLRNRVDEVISVPEHDIAIAILRLLEFEKVVCEGAGAITIGALLSGKLNSLKGKKVVSILSGGNIDTTSLGRCIDRGLAYDNRVIRFTVIIKDTPGDLSELCTLVSNCGASVKDIYLERAYLRNDMSSIRVKMVTETRGLAHVEQIRSALYNRYTQEKCTFRAFRQSSENSF</sequence>
<dbReference type="GO" id="GO:0004794">
    <property type="term" value="F:threonine deaminase activity"/>
    <property type="evidence" value="ECO:0007669"/>
    <property type="project" value="TreeGrafter"/>
</dbReference>
<keyword evidence="4" id="KW-0456">Lyase</keyword>
<dbReference type="GO" id="GO:0006567">
    <property type="term" value="P:L-threonine catabolic process"/>
    <property type="evidence" value="ECO:0007669"/>
    <property type="project" value="TreeGrafter"/>
</dbReference>
<organism evidence="8 9">
    <name type="scientific">Caenorhabditis auriculariae</name>
    <dbReference type="NCBI Taxonomy" id="2777116"/>
    <lineage>
        <taxon>Eukaryota</taxon>
        <taxon>Metazoa</taxon>
        <taxon>Ecdysozoa</taxon>
        <taxon>Nematoda</taxon>
        <taxon>Chromadorea</taxon>
        <taxon>Rhabditida</taxon>
        <taxon>Rhabditina</taxon>
        <taxon>Rhabditomorpha</taxon>
        <taxon>Rhabditoidea</taxon>
        <taxon>Rhabditidae</taxon>
        <taxon>Peloderinae</taxon>
        <taxon>Caenorhabditis</taxon>
    </lineage>
</organism>
<gene>
    <name evidence="8" type="ORF">CAUJ_LOCUS3990</name>
</gene>
<dbReference type="GO" id="GO:0006565">
    <property type="term" value="P:L-serine catabolic process"/>
    <property type="evidence" value="ECO:0007669"/>
    <property type="project" value="TreeGrafter"/>
</dbReference>
<reference evidence="8" key="1">
    <citation type="submission" date="2020-10" db="EMBL/GenBank/DDBJ databases">
        <authorList>
            <person name="Kikuchi T."/>
        </authorList>
    </citation>
    <scope>NUCLEOTIDE SEQUENCE</scope>
    <source>
        <strain evidence="8">NKZ352</strain>
    </source>
</reference>
<dbReference type="InterPro" id="IPR044561">
    <property type="entry name" value="ACT_ThrD-II-like"/>
</dbReference>
<dbReference type="InterPro" id="IPR050147">
    <property type="entry name" value="Ser/Thr_Dehydratase"/>
</dbReference>
<dbReference type="SUPFAM" id="SSF53686">
    <property type="entry name" value="Tryptophan synthase beta subunit-like PLP-dependent enzymes"/>
    <property type="match status" value="1"/>
</dbReference>
<evidence type="ECO:0000256" key="3">
    <source>
        <dbReference type="ARBA" id="ARBA00022898"/>
    </source>
</evidence>
<evidence type="ECO:0000256" key="1">
    <source>
        <dbReference type="ARBA" id="ARBA00001933"/>
    </source>
</evidence>
<dbReference type="EMBL" id="CAJGYM010000007">
    <property type="protein sequence ID" value="CAD6188071.1"/>
    <property type="molecule type" value="Genomic_DNA"/>
</dbReference>
<accession>A0A8S1GXZ1</accession>
<keyword evidence="9" id="KW-1185">Reference proteome</keyword>
<dbReference type="InterPro" id="IPR036052">
    <property type="entry name" value="TrpB-like_PALP_sf"/>
</dbReference>
<keyword evidence="3" id="KW-0663">Pyridoxal phosphate</keyword>
<dbReference type="CDD" id="cd04886">
    <property type="entry name" value="ACT_ThrD-II-like"/>
    <property type="match status" value="1"/>
</dbReference>
<dbReference type="GO" id="GO:0009097">
    <property type="term" value="P:isoleucine biosynthetic process"/>
    <property type="evidence" value="ECO:0007669"/>
    <property type="project" value="TreeGrafter"/>
</dbReference>
<dbReference type="AlphaFoldDB" id="A0A8S1GXZ1"/>
<dbReference type="GO" id="GO:0003941">
    <property type="term" value="F:L-serine ammonia-lyase activity"/>
    <property type="evidence" value="ECO:0007669"/>
    <property type="project" value="TreeGrafter"/>
</dbReference>
<evidence type="ECO:0000313" key="8">
    <source>
        <dbReference type="EMBL" id="CAD6188071.1"/>
    </source>
</evidence>
<dbReference type="Proteomes" id="UP000835052">
    <property type="component" value="Unassembled WGS sequence"/>
</dbReference>
<dbReference type="FunFam" id="3.40.50.1100:FF:000007">
    <property type="entry name" value="L-threonine dehydratase catabolic TdcB"/>
    <property type="match status" value="1"/>
</dbReference>
<dbReference type="OrthoDB" id="4418812at2759"/>
<dbReference type="Gene3D" id="3.40.50.1100">
    <property type="match status" value="2"/>
</dbReference>
<comment type="cofactor">
    <cofactor evidence="1">
        <name>pyridoxal 5'-phosphate</name>
        <dbReference type="ChEBI" id="CHEBI:597326"/>
    </cofactor>
</comment>
<dbReference type="PANTHER" id="PTHR48078">
    <property type="entry name" value="THREONINE DEHYDRATASE, MITOCHONDRIAL-RELATED"/>
    <property type="match status" value="1"/>
</dbReference>
<dbReference type="PANTHER" id="PTHR48078:SF19">
    <property type="entry name" value="ACT DOMAIN-CONTAINING PROTEIN"/>
    <property type="match status" value="1"/>
</dbReference>
<dbReference type="Pfam" id="PF00291">
    <property type="entry name" value="PALP"/>
    <property type="match status" value="1"/>
</dbReference>
<evidence type="ECO:0000256" key="5">
    <source>
        <dbReference type="ARBA" id="ARBA00041766"/>
    </source>
</evidence>
<feature type="domain" description="Tryptophan synthase beta chain-like PALP" evidence="7">
    <location>
        <begin position="10"/>
        <end position="244"/>
    </location>
</feature>
<dbReference type="CDD" id="cd01562">
    <property type="entry name" value="Thr-dehyd"/>
    <property type="match status" value="1"/>
</dbReference>
<evidence type="ECO:0000256" key="2">
    <source>
        <dbReference type="ARBA" id="ARBA00010869"/>
    </source>
</evidence>
<proteinExistence type="inferred from homology"/>
<comment type="caution">
    <text evidence="8">The sequence shown here is derived from an EMBL/GenBank/DDBJ whole genome shotgun (WGS) entry which is preliminary data.</text>
</comment>
<comment type="similarity">
    <text evidence="2">Belongs to the serine/threonine dehydratase family.</text>
</comment>
<protein>
    <recommendedName>
        <fullName evidence="5">L-serine deaminase</fullName>
    </recommendedName>
    <alternativeName>
        <fullName evidence="6">L-threonine dehydratase</fullName>
    </alternativeName>
</protein>